<dbReference type="PANTHER" id="PTHR22916:SF65">
    <property type="entry name" value="SLR1065 PROTEIN"/>
    <property type="match status" value="1"/>
</dbReference>
<keyword evidence="3" id="KW-1185">Reference proteome</keyword>
<dbReference type="GO" id="GO:0016758">
    <property type="term" value="F:hexosyltransferase activity"/>
    <property type="evidence" value="ECO:0007669"/>
    <property type="project" value="UniProtKB-ARBA"/>
</dbReference>
<name>A0A286GHY8_9BACT</name>
<evidence type="ECO:0000313" key="2">
    <source>
        <dbReference type="EMBL" id="SOD95092.1"/>
    </source>
</evidence>
<dbReference type="PANTHER" id="PTHR22916">
    <property type="entry name" value="GLYCOSYLTRANSFERASE"/>
    <property type="match status" value="1"/>
</dbReference>
<evidence type="ECO:0000259" key="1">
    <source>
        <dbReference type="Pfam" id="PF00535"/>
    </source>
</evidence>
<dbReference type="AlphaFoldDB" id="A0A286GHY8"/>
<dbReference type="Pfam" id="PF00535">
    <property type="entry name" value="Glycos_transf_2"/>
    <property type="match status" value="1"/>
</dbReference>
<dbReference type="RefSeq" id="WP_097129004.1">
    <property type="nucleotide sequence ID" value="NZ_OCNH01000004.1"/>
</dbReference>
<dbReference type="SUPFAM" id="SSF53448">
    <property type="entry name" value="Nucleotide-diphospho-sugar transferases"/>
    <property type="match status" value="1"/>
</dbReference>
<proteinExistence type="predicted"/>
<sequence length="263" mass="30226">MPGIQDQLNGYESEKQPLVSIISAVYNAEKYLEESILSITAQSYKNFEYIIIDGGSTDNTLNIINKYQDKITYWISEPDNGIYDAWNKGLEKCKGDWIAFIGADDLLYPNSLQIYIEHITQHPKRQELEFVSSLIELVDERLTPLRIVGEAWSWNHFKKNMSTWHVGMFHSKNLFLKYGMFDSTFKVSGDYELLLRPKDKLMASFVNQPTAKMRTGGISSLLLLKASKETYRAKVKNGILSKTKSQLLSIIDILRLNYRGLFS</sequence>
<accession>A0A286GHY8</accession>
<gene>
    <name evidence="2" type="ORF">SAMN06269250_4740</name>
</gene>
<dbReference type="InterPro" id="IPR001173">
    <property type="entry name" value="Glyco_trans_2-like"/>
</dbReference>
<dbReference type="Gene3D" id="3.90.550.10">
    <property type="entry name" value="Spore Coat Polysaccharide Biosynthesis Protein SpsA, Chain A"/>
    <property type="match status" value="1"/>
</dbReference>
<dbReference type="OrthoDB" id="9788101at2"/>
<protein>
    <submittedName>
        <fullName evidence="2">Glycosyl transferase family 2</fullName>
    </submittedName>
</protein>
<dbReference type="InterPro" id="IPR029044">
    <property type="entry name" value="Nucleotide-diphossugar_trans"/>
</dbReference>
<dbReference type="EMBL" id="OCNH01000004">
    <property type="protein sequence ID" value="SOD95092.1"/>
    <property type="molecule type" value="Genomic_DNA"/>
</dbReference>
<evidence type="ECO:0000313" key="3">
    <source>
        <dbReference type="Proteomes" id="UP000219452"/>
    </source>
</evidence>
<reference evidence="3" key="1">
    <citation type="submission" date="2017-09" db="EMBL/GenBank/DDBJ databases">
        <authorList>
            <person name="Varghese N."/>
            <person name="Submissions S."/>
        </authorList>
    </citation>
    <scope>NUCLEOTIDE SEQUENCE [LARGE SCALE GENOMIC DNA]</scope>
    <source>
        <strain evidence="3">DSM 29961</strain>
    </source>
</reference>
<dbReference type="Proteomes" id="UP000219452">
    <property type="component" value="Unassembled WGS sequence"/>
</dbReference>
<organism evidence="2 3">
    <name type="scientific">Spirosoma fluviale</name>
    <dbReference type="NCBI Taxonomy" id="1597977"/>
    <lineage>
        <taxon>Bacteria</taxon>
        <taxon>Pseudomonadati</taxon>
        <taxon>Bacteroidota</taxon>
        <taxon>Cytophagia</taxon>
        <taxon>Cytophagales</taxon>
        <taxon>Cytophagaceae</taxon>
        <taxon>Spirosoma</taxon>
    </lineage>
</organism>
<dbReference type="CDD" id="cd06433">
    <property type="entry name" value="GT_2_WfgS_like"/>
    <property type="match status" value="1"/>
</dbReference>
<feature type="domain" description="Glycosyltransferase 2-like" evidence="1">
    <location>
        <begin position="20"/>
        <end position="125"/>
    </location>
</feature>
<keyword evidence="2" id="KW-0808">Transferase</keyword>